<organism evidence="1">
    <name type="scientific">Candidatus Nitrotoga fabula</name>
    <dbReference type="NCBI Taxonomy" id="2182327"/>
    <lineage>
        <taxon>Bacteria</taxon>
        <taxon>Pseudomonadati</taxon>
        <taxon>Pseudomonadota</taxon>
        <taxon>Betaproteobacteria</taxon>
        <taxon>Nitrosomonadales</taxon>
        <taxon>Gallionellaceae</taxon>
        <taxon>Candidatus Nitrotoga</taxon>
    </lineage>
</organism>
<name>A0A2X0SMY1_9PROT</name>
<protein>
    <submittedName>
        <fullName evidence="1">Bacteriophage protein</fullName>
    </submittedName>
</protein>
<dbReference type="AlphaFoldDB" id="A0A2X0SMY1"/>
<dbReference type="SUPFAM" id="SSF109709">
    <property type="entry name" value="KorB DNA-binding domain-like"/>
    <property type="match status" value="1"/>
</dbReference>
<gene>
    <name evidence="1" type="ORF">NITFAB_1855</name>
</gene>
<reference evidence="1" key="1">
    <citation type="submission" date="2018-05" db="EMBL/GenBank/DDBJ databases">
        <authorList>
            <person name="Lanie J.A."/>
            <person name="Ng W.-L."/>
            <person name="Kazmierczak K.M."/>
            <person name="Andrzejewski T.M."/>
            <person name="Davidsen T.M."/>
            <person name="Wayne K.J."/>
            <person name="Tettelin H."/>
            <person name="Glass J.I."/>
            <person name="Rusch D."/>
            <person name="Podicherti R."/>
            <person name="Tsui H.-C.T."/>
            <person name="Winkler M.E."/>
        </authorList>
    </citation>
    <scope>NUCLEOTIDE SEQUENCE</scope>
    <source>
        <strain evidence="1">KNB</strain>
    </source>
</reference>
<accession>A0A2X0SMY1</accession>
<evidence type="ECO:0000313" key="1">
    <source>
        <dbReference type="EMBL" id="SPS06265.1"/>
    </source>
</evidence>
<proteinExistence type="predicted"/>
<sequence length="165" mass="18880">MNGKYQNRFKGDPATCQLASPAGGVRMETFIPWTLVKRGVKKQVITPLDAPQEFRKEASRERQAREALQDTALIRALGLAHHWQKLLDSGKFATIAEIANAEGLDVTQVRRVMRLALLAPEVVEWLVRSPDVVLEQVMRRRWSDNWNEQVQIRTFQKSCVPEDET</sequence>
<dbReference type="EMBL" id="LS423452">
    <property type="protein sequence ID" value="SPS06265.1"/>
    <property type="molecule type" value="Genomic_DNA"/>
</dbReference>